<sequence>MLGASPGDQRLYAELPHQATVLVVVVPAVCENDVRSAPWSAALAPHGWHGFEERDELGDVVAVAASQRDSERDARAVGD</sequence>
<dbReference type="STRING" id="68214.AVL59_23540"/>
<organism evidence="1 2">
    <name type="scientific">Streptomyces griseochromogenes</name>
    <dbReference type="NCBI Taxonomy" id="68214"/>
    <lineage>
        <taxon>Bacteria</taxon>
        <taxon>Bacillati</taxon>
        <taxon>Actinomycetota</taxon>
        <taxon>Actinomycetes</taxon>
        <taxon>Kitasatosporales</taxon>
        <taxon>Streptomycetaceae</taxon>
        <taxon>Streptomyces</taxon>
    </lineage>
</organism>
<evidence type="ECO:0000313" key="1">
    <source>
        <dbReference type="EMBL" id="ANP52140.1"/>
    </source>
</evidence>
<name>A0A1B1B023_9ACTN</name>
<proteinExistence type="predicted"/>
<evidence type="ECO:0000313" key="2">
    <source>
        <dbReference type="Proteomes" id="UP000092659"/>
    </source>
</evidence>
<dbReference type="Proteomes" id="UP000092659">
    <property type="component" value="Chromosome"/>
</dbReference>
<dbReference type="EMBL" id="CP016279">
    <property type="protein sequence ID" value="ANP52140.1"/>
    <property type="molecule type" value="Genomic_DNA"/>
</dbReference>
<reference evidence="1 2" key="1">
    <citation type="submission" date="2016-06" db="EMBL/GenBank/DDBJ databases">
        <title>Complete genome sequence of Streptomyces griseochromogenes ATCC 14511, the Blasticidin S producer.</title>
        <authorList>
            <person name="Wu L."/>
        </authorList>
    </citation>
    <scope>NUCLEOTIDE SEQUENCE [LARGE SCALE GENOMIC DNA]</scope>
    <source>
        <strain evidence="1 2">ATCC 14511</strain>
    </source>
</reference>
<gene>
    <name evidence="1" type="ORF">AVL59_23540</name>
</gene>
<dbReference type="AlphaFoldDB" id="A0A1B1B023"/>
<protein>
    <submittedName>
        <fullName evidence="1">Uncharacterized protein</fullName>
    </submittedName>
</protein>
<dbReference type="KEGG" id="sgs:AVL59_23540"/>
<accession>A0A1B1B023</accession>